<dbReference type="AlphaFoldDB" id="A0AAD9ABF2"/>
<keyword evidence="2" id="KW-1185">Reference proteome</keyword>
<evidence type="ECO:0000313" key="2">
    <source>
        <dbReference type="Proteomes" id="UP001243330"/>
    </source>
</evidence>
<gene>
    <name evidence="1" type="ORF">CCHR01_13472</name>
</gene>
<sequence length="62" mass="6999">MTMTGLGLSFESPCIPCTNARDPWTLKQTLKDRLQRRPKGLHAHVNCQRGWMNIGLDFGRSG</sequence>
<proteinExistence type="predicted"/>
<comment type="caution">
    <text evidence="1">The sequence shown here is derived from an EMBL/GenBank/DDBJ whole genome shotgun (WGS) entry which is preliminary data.</text>
</comment>
<protein>
    <submittedName>
        <fullName evidence="1">Uncharacterized protein</fullName>
    </submittedName>
</protein>
<dbReference type="Proteomes" id="UP001243330">
    <property type="component" value="Unassembled WGS sequence"/>
</dbReference>
<evidence type="ECO:0000313" key="1">
    <source>
        <dbReference type="EMBL" id="KAK1843925.1"/>
    </source>
</evidence>
<reference evidence="1" key="1">
    <citation type="submission" date="2023-01" db="EMBL/GenBank/DDBJ databases">
        <title>Colletotrichum chrysophilum M932 genome sequence.</title>
        <authorList>
            <person name="Baroncelli R."/>
        </authorList>
    </citation>
    <scope>NUCLEOTIDE SEQUENCE</scope>
    <source>
        <strain evidence="1">M932</strain>
    </source>
</reference>
<accession>A0AAD9ABF2</accession>
<name>A0AAD9ABF2_9PEZI</name>
<dbReference type="EMBL" id="JAQOWY010000334">
    <property type="protein sequence ID" value="KAK1843925.1"/>
    <property type="molecule type" value="Genomic_DNA"/>
</dbReference>
<organism evidence="1 2">
    <name type="scientific">Colletotrichum chrysophilum</name>
    <dbReference type="NCBI Taxonomy" id="1836956"/>
    <lineage>
        <taxon>Eukaryota</taxon>
        <taxon>Fungi</taxon>
        <taxon>Dikarya</taxon>
        <taxon>Ascomycota</taxon>
        <taxon>Pezizomycotina</taxon>
        <taxon>Sordariomycetes</taxon>
        <taxon>Hypocreomycetidae</taxon>
        <taxon>Glomerellales</taxon>
        <taxon>Glomerellaceae</taxon>
        <taxon>Colletotrichum</taxon>
        <taxon>Colletotrichum gloeosporioides species complex</taxon>
    </lineage>
</organism>